<dbReference type="Pfam" id="PF10411">
    <property type="entry name" value="DsbC_N"/>
    <property type="match status" value="1"/>
</dbReference>
<proteinExistence type="inferred from homology"/>
<evidence type="ECO:0000256" key="2">
    <source>
        <dbReference type="ARBA" id="ARBA00009813"/>
    </source>
</evidence>
<dbReference type="InterPro" id="IPR051470">
    <property type="entry name" value="Thiol:disulfide_interchange"/>
</dbReference>
<accession>A0A9D7E0V7</accession>
<feature type="domain" description="Thioredoxin-like fold" evidence="9">
    <location>
        <begin position="108"/>
        <end position="229"/>
    </location>
</feature>
<evidence type="ECO:0000256" key="1">
    <source>
        <dbReference type="ARBA" id="ARBA00004418"/>
    </source>
</evidence>
<comment type="subcellular location">
    <subcellularLocation>
        <location evidence="1 7">Periplasm</location>
    </subcellularLocation>
</comment>
<comment type="function">
    <text evidence="7">Required for disulfide bond formation in some periplasmic proteins. Acts by transferring its disulfide bond to other proteins and is reduced in the process.</text>
</comment>
<evidence type="ECO:0000259" key="9">
    <source>
        <dbReference type="Pfam" id="PF13098"/>
    </source>
</evidence>
<dbReference type="PANTHER" id="PTHR35272:SF3">
    <property type="entry name" value="THIOL:DISULFIDE INTERCHANGE PROTEIN DSBC"/>
    <property type="match status" value="1"/>
</dbReference>
<evidence type="ECO:0000256" key="5">
    <source>
        <dbReference type="ARBA" id="ARBA00023157"/>
    </source>
</evidence>
<gene>
    <name evidence="10" type="ORF">IPH26_01115</name>
</gene>
<dbReference type="PANTHER" id="PTHR35272">
    <property type="entry name" value="THIOL:DISULFIDE INTERCHANGE PROTEIN DSBC-RELATED"/>
    <property type="match status" value="1"/>
</dbReference>
<feature type="domain" description="Disulphide bond isomerase DsbC/G N-terminal" evidence="8">
    <location>
        <begin position="18"/>
        <end position="84"/>
    </location>
</feature>
<comment type="caution">
    <text evidence="10">The sequence shown here is derived from an EMBL/GenBank/DDBJ whole genome shotgun (WGS) entry which is preliminary data.</text>
</comment>
<sequence>MKHLLRALAVSAAVAGGLAHADDASIKKAVEEKLGGKVYAVNKSGYLGLYEVFAEGNIFYTDEKVSAIFAGNLIDTKNMQNVTQERLQKLSAIKFSELPLDLAVKMVRGKGTRVFATFEDPNCGYCKRFARDLQNVDDITVYTFLYPILSPDSEQKSKQIWCAPDKTKAWLSWMVDGNTPTGDGKCNHPTEKVKALGEKLRVSGTPTVFFSNGERVSGAVPAAQLDKRLKQIAEAK</sequence>
<protein>
    <recommendedName>
        <fullName evidence="7">Thiol:disulfide interchange protein</fullName>
    </recommendedName>
</protein>
<reference evidence="10" key="1">
    <citation type="submission" date="2020-10" db="EMBL/GenBank/DDBJ databases">
        <title>Connecting structure to function with the recovery of over 1000 high-quality activated sludge metagenome-assembled genomes encoding full-length rRNA genes using long-read sequencing.</title>
        <authorList>
            <person name="Singleton C.M."/>
            <person name="Petriglieri F."/>
            <person name="Kristensen J.M."/>
            <person name="Kirkegaard R.H."/>
            <person name="Michaelsen T.Y."/>
            <person name="Andersen M.H."/>
            <person name="Karst S.M."/>
            <person name="Dueholm M.S."/>
            <person name="Nielsen P.H."/>
            <person name="Albertsen M."/>
        </authorList>
    </citation>
    <scope>NUCLEOTIDE SEQUENCE</scope>
    <source>
        <strain evidence="10">Bjer_18-Q3-R1-45_BAT3C.347</strain>
    </source>
</reference>
<dbReference type="InterPro" id="IPR017937">
    <property type="entry name" value="Thioredoxin_CS"/>
</dbReference>
<dbReference type="CDD" id="cd03020">
    <property type="entry name" value="DsbA_DsbC_DsbG"/>
    <property type="match status" value="1"/>
</dbReference>
<organism evidence="10 11">
    <name type="scientific">Candidatus Methylophosphatis roskildensis</name>
    <dbReference type="NCBI Taxonomy" id="2899263"/>
    <lineage>
        <taxon>Bacteria</taxon>
        <taxon>Pseudomonadati</taxon>
        <taxon>Pseudomonadota</taxon>
        <taxon>Betaproteobacteria</taxon>
        <taxon>Nitrosomonadales</taxon>
        <taxon>Sterolibacteriaceae</taxon>
        <taxon>Candidatus Methylophosphatis</taxon>
    </lineage>
</organism>
<dbReference type="SUPFAM" id="SSF52833">
    <property type="entry name" value="Thioredoxin-like"/>
    <property type="match status" value="1"/>
</dbReference>
<evidence type="ECO:0000256" key="4">
    <source>
        <dbReference type="ARBA" id="ARBA00022764"/>
    </source>
</evidence>
<feature type="chain" id="PRO_5039757313" description="Thiol:disulfide interchange protein" evidence="7">
    <location>
        <begin position="22"/>
        <end position="236"/>
    </location>
</feature>
<keyword evidence="5" id="KW-1015">Disulfide bond</keyword>
<keyword evidence="3 7" id="KW-0732">Signal</keyword>
<dbReference type="InterPro" id="IPR033954">
    <property type="entry name" value="DiS-bond_Isoase_DsbC/G"/>
</dbReference>
<evidence type="ECO:0000256" key="7">
    <source>
        <dbReference type="RuleBase" id="RU364038"/>
    </source>
</evidence>
<dbReference type="InterPro" id="IPR036249">
    <property type="entry name" value="Thioredoxin-like_sf"/>
</dbReference>
<evidence type="ECO:0000256" key="6">
    <source>
        <dbReference type="ARBA" id="ARBA00023284"/>
    </source>
</evidence>
<dbReference type="InterPro" id="IPR018950">
    <property type="entry name" value="DiS-bond_isomerase_DsbC/G_N"/>
</dbReference>
<dbReference type="SUPFAM" id="SSF54423">
    <property type="entry name" value="DsbC/DsbG N-terminal domain-like"/>
    <property type="match status" value="1"/>
</dbReference>
<evidence type="ECO:0000259" key="8">
    <source>
        <dbReference type="Pfam" id="PF10411"/>
    </source>
</evidence>
<dbReference type="Pfam" id="PF13098">
    <property type="entry name" value="Thioredoxin_2"/>
    <property type="match status" value="1"/>
</dbReference>
<dbReference type="InterPro" id="IPR012336">
    <property type="entry name" value="Thioredoxin-like_fold"/>
</dbReference>
<evidence type="ECO:0000256" key="3">
    <source>
        <dbReference type="ARBA" id="ARBA00022729"/>
    </source>
</evidence>
<dbReference type="AlphaFoldDB" id="A0A9D7E0V7"/>
<dbReference type="EMBL" id="JADJEV010000001">
    <property type="protein sequence ID" value="MBK6971613.1"/>
    <property type="molecule type" value="Genomic_DNA"/>
</dbReference>
<dbReference type="InterPro" id="IPR009094">
    <property type="entry name" value="DiS-bond_isomerase_DsbC/G_N_sf"/>
</dbReference>
<evidence type="ECO:0000313" key="11">
    <source>
        <dbReference type="Proteomes" id="UP000807785"/>
    </source>
</evidence>
<keyword evidence="4 7" id="KW-0574">Periplasm</keyword>
<comment type="similarity">
    <text evidence="2 7">Belongs to the thioredoxin family. DsbC subfamily.</text>
</comment>
<dbReference type="Proteomes" id="UP000807785">
    <property type="component" value="Unassembled WGS sequence"/>
</dbReference>
<name>A0A9D7E0V7_9PROT</name>
<dbReference type="Gene3D" id="3.10.450.70">
    <property type="entry name" value="Disulphide bond isomerase, DsbC/G, N-terminal"/>
    <property type="match status" value="1"/>
</dbReference>
<evidence type="ECO:0000313" key="10">
    <source>
        <dbReference type="EMBL" id="MBK6971613.1"/>
    </source>
</evidence>
<feature type="signal peptide" evidence="7">
    <location>
        <begin position="1"/>
        <end position="21"/>
    </location>
</feature>
<dbReference type="PROSITE" id="PS00194">
    <property type="entry name" value="THIOREDOXIN_1"/>
    <property type="match status" value="1"/>
</dbReference>
<dbReference type="Gene3D" id="3.40.30.10">
    <property type="entry name" value="Glutaredoxin"/>
    <property type="match status" value="1"/>
</dbReference>
<dbReference type="GO" id="GO:0042597">
    <property type="term" value="C:periplasmic space"/>
    <property type="evidence" value="ECO:0007669"/>
    <property type="project" value="UniProtKB-SubCell"/>
</dbReference>
<keyword evidence="6 7" id="KW-0676">Redox-active center</keyword>